<name>Q84SL8_ORYSJ</name>
<dbReference type="EMBL" id="AP003866">
    <property type="protein sequence ID" value="BAC55665.1"/>
    <property type="molecule type" value="Genomic_DNA"/>
</dbReference>
<dbReference type="PANTHER" id="PTHR31752">
    <property type="entry name" value="AUXIN EFFLUX CARRIER COMPONENT 1B-RELATED"/>
    <property type="match status" value="1"/>
</dbReference>
<dbReference type="AlphaFoldDB" id="Q84SL8"/>
<keyword evidence="1" id="KW-0813">Transport</keyword>
<evidence type="ECO:0000256" key="1">
    <source>
        <dbReference type="ARBA" id="ARBA00022448"/>
    </source>
</evidence>
<protein>
    <submittedName>
        <fullName evidence="4">Auxin transport protein-like protein</fullName>
    </submittedName>
</protein>
<proteinExistence type="predicted"/>
<evidence type="ECO:0000256" key="3">
    <source>
        <dbReference type="SAM" id="Phobius"/>
    </source>
</evidence>
<gene>
    <name evidence="4" type="primary">OJ1092_A07.121</name>
</gene>
<feature type="compositionally biased region" description="Low complexity" evidence="2">
    <location>
        <begin position="162"/>
        <end position="172"/>
    </location>
</feature>
<feature type="compositionally biased region" description="Low complexity" evidence="2">
    <location>
        <begin position="124"/>
        <end position="144"/>
    </location>
</feature>
<dbReference type="Proteomes" id="UP000000763">
    <property type="component" value="Chromosome 7"/>
</dbReference>
<evidence type="ECO:0000313" key="4">
    <source>
        <dbReference type="EMBL" id="BAC55665.1"/>
    </source>
</evidence>
<keyword evidence="3" id="KW-0472">Membrane</keyword>
<dbReference type="PANTHER" id="PTHR31752:SF2">
    <property type="entry name" value="AUXIN EFFLUX CARRIER COMPONENT 5"/>
    <property type="match status" value="1"/>
</dbReference>
<keyword evidence="3" id="KW-1133">Transmembrane helix</keyword>
<sequence>MGAYAVGPGIVGETGTGQYGLSDRLLAARHELHERQEHLAAASSFSLSTLTNSLVVGVPMARAMYGEWAQQLVVAIVWFTLLLFVLEVRKAAIGMYVDGASSSEESSAAPAASKGRHEASAGTAASTPPRSLSSPRRAAPASRRCGALVKVVAPLPPHRSTPPRAAPSSPAGGHRGEGWRTAAIGDKGDERWEGARRAPWSTGERVQERVGRWPLFSISAAAVVAREIKRGDGERGSRRGGVS</sequence>
<reference evidence="5" key="1">
    <citation type="journal article" date="2005" name="Nature">
        <title>The map-based sequence of the rice genome.</title>
        <authorList>
            <consortium name="International rice genome sequencing project (IRGSP)"/>
            <person name="Matsumoto T."/>
            <person name="Wu J."/>
            <person name="Kanamori H."/>
            <person name="Katayose Y."/>
            <person name="Fujisawa M."/>
            <person name="Namiki N."/>
            <person name="Mizuno H."/>
            <person name="Yamamoto K."/>
            <person name="Antonio B.A."/>
            <person name="Baba T."/>
            <person name="Sakata K."/>
            <person name="Nagamura Y."/>
            <person name="Aoki H."/>
            <person name="Arikawa K."/>
            <person name="Arita K."/>
            <person name="Bito T."/>
            <person name="Chiden Y."/>
            <person name="Fujitsuka N."/>
            <person name="Fukunaka R."/>
            <person name="Hamada M."/>
            <person name="Harada C."/>
            <person name="Hayashi A."/>
            <person name="Hijishita S."/>
            <person name="Honda M."/>
            <person name="Hosokawa S."/>
            <person name="Ichikawa Y."/>
            <person name="Idonuma A."/>
            <person name="Iijima M."/>
            <person name="Ikeda M."/>
            <person name="Ikeno M."/>
            <person name="Ito K."/>
            <person name="Ito S."/>
            <person name="Ito T."/>
            <person name="Ito Y."/>
            <person name="Ito Y."/>
            <person name="Iwabuchi A."/>
            <person name="Kamiya K."/>
            <person name="Karasawa W."/>
            <person name="Kurita K."/>
            <person name="Katagiri S."/>
            <person name="Kikuta A."/>
            <person name="Kobayashi H."/>
            <person name="Kobayashi N."/>
            <person name="Machita K."/>
            <person name="Maehara T."/>
            <person name="Masukawa M."/>
            <person name="Mizubayashi T."/>
            <person name="Mukai Y."/>
            <person name="Nagasaki H."/>
            <person name="Nagata Y."/>
            <person name="Naito S."/>
            <person name="Nakashima M."/>
            <person name="Nakama Y."/>
            <person name="Nakamichi Y."/>
            <person name="Nakamura M."/>
            <person name="Meguro A."/>
            <person name="Negishi M."/>
            <person name="Ohta I."/>
            <person name="Ohta T."/>
            <person name="Okamoto M."/>
            <person name="Ono N."/>
            <person name="Saji S."/>
            <person name="Sakaguchi M."/>
            <person name="Sakai K."/>
            <person name="Shibata M."/>
            <person name="Shimokawa T."/>
            <person name="Song J."/>
            <person name="Takazaki Y."/>
            <person name="Terasawa K."/>
            <person name="Tsugane M."/>
            <person name="Tsuji K."/>
            <person name="Ueda S."/>
            <person name="Waki K."/>
            <person name="Yamagata H."/>
            <person name="Yamamoto M."/>
            <person name="Yamamoto S."/>
            <person name="Yamane H."/>
            <person name="Yoshiki S."/>
            <person name="Yoshihara R."/>
            <person name="Yukawa K."/>
            <person name="Zhong H."/>
            <person name="Yano M."/>
            <person name="Yuan Q."/>
            <person name="Ouyang S."/>
            <person name="Liu J."/>
            <person name="Jones K.M."/>
            <person name="Gansberger K."/>
            <person name="Moffat K."/>
            <person name="Hill J."/>
            <person name="Bera J."/>
            <person name="Fadrosh D."/>
            <person name="Jin S."/>
            <person name="Johri S."/>
            <person name="Kim M."/>
            <person name="Overton L."/>
            <person name="Reardon M."/>
            <person name="Tsitrin T."/>
            <person name="Vuong H."/>
            <person name="Weaver B."/>
            <person name="Ciecko A."/>
            <person name="Tallon L."/>
            <person name="Jackson J."/>
            <person name="Pai G."/>
            <person name="Aken S.V."/>
            <person name="Utterback T."/>
            <person name="Reidmuller S."/>
            <person name="Feldblyum T."/>
            <person name="Hsiao J."/>
            <person name="Zismann V."/>
            <person name="Iobst S."/>
            <person name="de Vazeille A.R."/>
            <person name="Buell C.R."/>
            <person name="Ying K."/>
            <person name="Li Y."/>
            <person name="Lu T."/>
            <person name="Huang Y."/>
            <person name="Zhao Q."/>
            <person name="Feng Q."/>
            <person name="Zhang L."/>
            <person name="Zhu J."/>
            <person name="Weng Q."/>
            <person name="Mu J."/>
            <person name="Lu Y."/>
            <person name="Fan D."/>
            <person name="Liu Y."/>
            <person name="Guan J."/>
            <person name="Zhang Y."/>
            <person name="Yu S."/>
            <person name="Liu X."/>
            <person name="Zhang Y."/>
            <person name="Hong G."/>
            <person name="Han B."/>
            <person name="Choisne N."/>
            <person name="Demange N."/>
            <person name="Orjeda G."/>
            <person name="Samain S."/>
            <person name="Cattolico L."/>
            <person name="Pelletier E."/>
            <person name="Couloux A."/>
            <person name="Segurens B."/>
            <person name="Wincker P."/>
            <person name="D'Hont A."/>
            <person name="Scarpelli C."/>
            <person name="Weissenbach J."/>
            <person name="Salanoubat M."/>
            <person name="Quetier F."/>
            <person name="Yu Y."/>
            <person name="Kim H.R."/>
            <person name="Rambo T."/>
            <person name="Currie J."/>
            <person name="Collura K."/>
            <person name="Luo M."/>
            <person name="Yang T."/>
            <person name="Ammiraju J.S.S."/>
            <person name="Engler F."/>
            <person name="Soderlund C."/>
            <person name="Wing R.A."/>
            <person name="Palmer L.E."/>
            <person name="de la Bastide M."/>
            <person name="Spiegel L."/>
            <person name="Nascimento L."/>
            <person name="Zutavern T."/>
            <person name="O'Shaughnessy A."/>
            <person name="Dike S."/>
            <person name="Dedhia N."/>
            <person name="Preston R."/>
            <person name="Balija V."/>
            <person name="McCombie W.R."/>
            <person name="Chow T."/>
            <person name="Chen H."/>
            <person name="Chung M."/>
            <person name="Chen C."/>
            <person name="Shaw J."/>
            <person name="Wu H."/>
            <person name="Hsiao K."/>
            <person name="Chao Y."/>
            <person name="Chu M."/>
            <person name="Cheng C."/>
            <person name="Hour A."/>
            <person name="Lee P."/>
            <person name="Lin S."/>
            <person name="Lin Y."/>
            <person name="Liou J."/>
            <person name="Liu S."/>
            <person name="Hsing Y."/>
            <person name="Raghuvanshi S."/>
            <person name="Mohanty A."/>
            <person name="Bharti A.K."/>
            <person name="Gaur A."/>
            <person name="Gupta V."/>
            <person name="Kumar D."/>
            <person name="Ravi V."/>
            <person name="Vij S."/>
            <person name="Kapur A."/>
            <person name="Khurana P."/>
            <person name="Khurana P."/>
            <person name="Khurana J.P."/>
            <person name="Tyagi A.K."/>
            <person name="Gaikwad K."/>
            <person name="Singh A."/>
            <person name="Dalal V."/>
            <person name="Srivastava S."/>
            <person name="Dixit A."/>
            <person name="Pal A.K."/>
            <person name="Ghazi I.A."/>
            <person name="Yadav M."/>
            <person name="Pandit A."/>
            <person name="Bhargava A."/>
            <person name="Sureshbabu K."/>
            <person name="Batra K."/>
            <person name="Sharma T.R."/>
            <person name="Mohapatra T."/>
            <person name="Singh N.K."/>
            <person name="Messing J."/>
            <person name="Nelson A.B."/>
            <person name="Fuks G."/>
            <person name="Kavchok S."/>
            <person name="Keizer G."/>
            <person name="Linton E."/>
            <person name="Llaca V."/>
            <person name="Song R."/>
            <person name="Tanyolac B."/>
            <person name="Young S."/>
            <person name="Ho-Il K."/>
            <person name="Hahn J.H."/>
            <person name="Sangsakoo G."/>
            <person name="Vanavichit A."/>
            <person name="de Mattos Luiz.A.T."/>
            <person name="Zimmer P.D."/>
            <person name="Malone G."/>
            <person name="Dellagostin O."/>
            <person name="de Oliveira A.C."/>
            <person name="Bevan M."/>
            <person name="Bancroft I."/>
            <person name="Minx P."/>
            <person name="Cordum H."/>
            <person name="Wilson R."/>
            <person name="Cheng Z."/>
            <person name="Jin W."/>
            <person name="Jiang J."/>
            <person name="Leong S.A."/>
            <person name="Iwama H."/>
            <person name="Gojobori T."/>
            <person name="Itoh T."/>
            <person name="Niimura Y."/>
            <person name="Fujii Y."/>
            <person name="Habara T."/>
            <person name="Sakai H."/>
            <person name="Sato Y."/>
            <person name="Wilson G."/>
            <person name="Kumar K."/>
            <person name="McCouch S."/>
            <person name="Juretic N."/>
            <person name="Hoen D."/>
            <person name="Wright S."/>
            <person name="Bruskiewich R."/>
            <person name="Bureau T."/>
            <person name="Miyao A."/>
            <person name="Hirochika H."/>
            <person name="Nishikawa T."/>
            <person name="Kadowaki K."/>
            <person name="Sugiura M."/>
            <person name="Burr B."/>
            <person name="Sasaki T."/>
        </authorList>
    </citation>
    <scope>NUCLEOTIDE SEQUENCE [LARGE SCALE GENOMIC DNA]</scope>
    <source>
        <strain evidence="5">cv. Nipponbare</strain>
    </source>
</reference>
<reference evidence="5" key="2">
    <citation type="journal article" date="2008" name="Nucleic Acids Res.">
        <title>The rice annotation project database (RAP-DB): 2008 update.</title>
        <authorList>
            <consortium name="The rice annotation project (RAP)"/>
        </authorList>
    </citation>
    <scope>GENOME REANNOTATION</scope>
    <source>
        <strain evidence="5">cv. Nipponbare</strain>
    </source>
</reference>
<accession>Q84SL8</accession>
<dbReference type="InterPro" id="IPR051107">
    <property type="entry name" value="Auxin_Efflux_Carrier"/>
</dbReference>
<keyword evidence="3" id="KW-0812">Transmembrane</keyword>
<feature type="transmembrane region" description="Helical" evidence="3">
    <location>
        <begin position="68"/>
        <end position="86"/>
    </location>
</feature>
<evidence type="ECO:0000256" key="2">
    <source>
        <dbReference type="SAM" id="MobiDB-lite"/>
    </source>
</evidence>
<feature type="compositionally biased region" description="Low complexity" evidence="2">
    <location>
        <begin position="104"/>
        <end position="113"/>
    </location>
</feature>
<evidence type="ECO:0000313" key="5">
    <source>
        <dbReference type="Proteomes" id="UP000000763"/>
    </source>
</evidence>
<feature type="region of interest" description="Disordered" evidence="2">
    <location>
        <begin position="104"/>
        <end position="187"/>
    </location>
</feature>
<organism evidence="4 5">
    <name type="scientific">Oryza sativa subsp. japonica</name>
    <name type="common">Rice</name>
    <dbReference type="NCBI Taxonomy" id="39947"/>
    <lineage>
        <taxon>Eukaryota</taxon>
        <taxon>Viridiplantae</taxon>
        <taxon>Streptophyta</taxon>
        <taxon>Embryophyta</taxon>
        <taxon>Tracheophyta</taxon>
        <taxon>Spermatophyta</taxon>
        <taxon>Magnoliopsida</taxon>
        <taxon>Liliopsida</taxon>
        <taxon>Poales</taxon>
        <taxon>Poaceae</taxon>
        <taxon>BOP clade</taxon>
        <taxon>Oryzoideae</taxon>
        <taxon>Oryzeae</taxon>
        <taxon>Oryzinae</taxon>
        <taxon>Oryza</taxon>
        <taxon>Oryza sativa</taxon>
    </lineage>
</organism>